<evidence type="ECO:0000256" key="1">
    <source>
        <dbReference type="SAM" id="SignalP"/>
    </source>
</evidence>
<sequence>MRAILLASAASLLAGPAFAGCSGAFDGIWTYTAQVGDQCTAISFWSDAANGQVEIATWTNLSNSCDVGSGTILQAEYGNQSSNNLTATTVDKRSCRLEFGEASILIDQYNSWQPASPEAILYREETSVQWCFSESDHELGQCLVLDFQEDWT</sequence>
<dbReference type="AlphaFoldDB" id="A0A369W1V8"/>
<dbReference type="EMBL" id="QQNH01000028">
    <property type="protein sequence ID" value="RDE07937.1"/>
    <property type="molecule type" value="Genomic_DNA"/>
</dbReference>
<evidence type="ECO:0000313" key="3">
    <source>
        <dbReference type="Proteomes" id="UP000253759"/>
    </source>
</evidence>
<feature type="chain" id="PRO_5016614103" evidence="1">
    <location>
        <begin position="20"/>
        <end position="152"/>
    </location>
</feature>
<evidence type="ECO:0000313" key="2">
    <source>
        <dbReference type="EMBL" id="RDE07937.1"/>
    </source>
</evidence>
<name>A0A369W1V8_9HYPH</name>
<keyword evidence="3" id="KW-1185">Reference proteome</keyword>
<dbReference type="RefSeq" id="WP_147276106.1">
    <property type="nucleotide sequence ID" value="NZ_QQNH01000028.1"/>
</dbReference>
<protein>
    <submittedName>
        <fullName evidence="2">Uncharacterized protein</fullName>
    </submittedName>
</protein>
<dbReference type="PROSITE" id="PS51257">
    <property type="entry name" value="PROKAR_LIPOPROTEIN"/>
    <property type="match status" value="1"/>
</dbReference>
<gene>
    <name evidence="2" type="ORF">DVH29_14125</name>
</gene>
<feature type="signal peptide" evidence="1">
    <location>
        <begin position="1"/>
        <end position="19"/>
    </location>
</feature>
<comment type="caution">
    <text evidence="2">The sequence shown here is derived from an EMBL/GenBank/DDBJ whole genome shotgun (WGS) entry which is preliminary data.</text>
</comment>
<keyword evidence="1" id="KW-0732">Signal</keyword>
<accession>A0A369W1V8</accession>
<dbReference type="Proteomes" id="UP000253759">
    <property type="component" value="Unassembled WGS sequence"/>
</dbReference>
<proteinExistence type="predicted"/>
<reference evidence="3" key="1">
    <citation type="submission" date="2018-07" db="EMBL/GenBank/DDBJ databases">
        <authorList>
            <person name="Liu B.-T."/>
            <person name="Du Z."/>
        </authorList>
    </citation>
    <scope>NUCLEOTIDE SEQUENCE [LARGE SCALE GENOMIC DNA]</scope>
    <source>
        <strain evidence="3">XYN52</strain>
    </source>
</reference>
<organism evidence="2 3">
    <name type="scientific">Pelagibacterium lacus</name>
    <dbReference type="NCBI Taxonomy" id="2282655"/>
    <lineage>
        <taxon>Bacteria</taxon>
        <taxon>Pseudomonadati</taxon>
        <taxon>Pseudomonadota</taxon>
        <taxon>Alphaproteobacteria</taxon>
        <taxon>Hyphomicrobiales</taxon>
        <taxon>Devosiaceae</taxon>
        <taxon>Pelagibacterium</taxon>
    </lineage>
</organism>